<dbReference type="SUPFAM" id="SSF51182">
    <property type="entry name" value="RmlC-like cupins"/>
    <property type="match status" value="1"/>
</dbReference>
<keyword evidence="7" id="KW-1185">Reference proteome</keyword>
<dbReference type="GO" id="GO:0008127">
    <property type="term" value="F:quercetin 2,3-dioxygenase activity"/>
    <property type="evidence" value="ECO:0007669"/>
    <property type="project" value="UniProtKB-EC"/>
</dbReference>
<evidence type="ECO:0000313" key="6">
    <source>
        <dbReference type="EMBL" id="TWT75940.1"/>
    </source>
</evidence>
<dbReference type="RefSeq" id="WP_146587772.1">
    <property type="nucleotide sequence ID" value="NZ_SJPO01000006.1"/>
</dbReference>
<evidence type="ECO:0000259" key="4">
    <source>
        <dbReference type="Pfam" id="PF02678"/>
    </source>
</evidence>
<dbReference type="Pfam" id="PF02678">
    <property type="entry name" value="Pirin"/>
    <property type="match status" value="1"/>
</dbReference>
<dbReference type="OrthoDB" id="321327at2"/>
<accession>A0A5C5YM83</accession>
<feature type="binding site" evidence="2">
    <location>
        <position position="101"/>
    </location>
    <ligand>
        <name>Fe cation</name>
        <dbReference type="ChEBI" id="CHEBI:24875"/>
    </ligand>
</feature>
<proteinExistence type="inferred from homology"/>
<feature type="binding site" evidence="2">
    <location>
        <position position="59"/>
    </location>
    <ligand>
        <name>Fe cation</name>
        <dbReference type="ChEBI" id="CHEBI:24875"/>
    </ligand>
</feature>
<evidence type="ECO:0000256" key="1">
    <source>
        <dbReference type="ARBA" id="ARBA00008416"/>
    </source>
</evidence>
<dbReference type="Pfam" id="PF17954">
    <property type="entry name" value="Pirin_C_2"/>
    <property type="match status" value="1"/>
</dbReference>
<name>A0A5C5YM83_9BACT</name>
<sequence length="232" mass="25860">MIQIRKANERGHLDHGWLDTYHTFSFGDYYDPDHTRFRTLRVMNEDRVAAGQGFGMHPHRDMEIVTYVLSGELRHEDSMGNGEVIRAGELQRMTAGSGLLHSEFNPSSSEPTHLYQIWLLPREKGLTPSYEQRLFDPAGRRDRLQLVAGPDADEGALRVQQDARLYLADLTAGGAIEHPLLPNRHAWLQVLRGSAAVDGNNLSAGDGAAVSDVEQMRIISADGAEVMLFDLN</sequence>
<evidence type="ECO:0000259" key="5">
    <source>
        <dbReference type="Pfam" id="PF17954"/>
    </source>
</evidence>
<organism evidence="6 7">
    <name type="scientific">Posidoniimonas polymericola</name>
    <dbReference type="NCBI Taxonomy" id="2528002"/>
    <lineage>
        <taxon>Bacteria</taxon>
        <taxon>Pseudomonadati</taxon>
        <taxon>Planctomycetota</taxon>
        <taxon>Planctomycetia</taxon>
        <taxon>Pirellulales</taxon>
        <taxon>Lacipirellulaceae</taxon>
        <taxon>Posidoniimonas</taxon>
    </lineage>
</organism>
<dbReference type="EC" id="1.13.11.24" evidence="6"/>
<evidence type="ECO:0000256" key="3">
    <source>
        <dbReference type="RuleBase" id="RU003457"/>
    </source>
</evidence>
<gene>
    <name evidence="6" type="primary">yhhW</name>
    <name evidence="6" type="ORF">Pla123a_27250</name>
</gene>
<dbReference type="CDD" id="cd20311">
    <property type="entry name" value="cupin_Yhhw_C"/>
    <property type="match status" value="1"/>
</dbReference>
<dbReference type="EMBL" id="SJPO01000006">
    <property type="protein sequence ID" value="TWT75940.1"/>
    <property type="molecule type" value="Genomic_DNA"/>
</dbReference>
<dbReference type="InterPro" id="IPR012093">
    <property type="entry name" value="Pirin"/>
</dbReference>
<comment type="cofactor">
    <cofactor evidence="2">
        <name>Fe cation</name>
        <dbReference type="ChEBI" id="CHEBI:24875"/>
    </cofactor>
    <text evidence="2">Binds 1 Fe cation per subunit.</text>
</comment>
<evidence type="ECO:0000256" key="2">
    <source>
        <dbReference type="PIRSR" id="PIRSR006232-1"/>
    </source>
</evidence>
<feature type="binding site" evidence="2">
    <location>
        <position position="103"/>
    </location>
    <ligand>
        <name>Fe cation</name>
        <dbReference type="ChEBI" id="CHEBI:24875"/>
    </ligand>
</feature>
<dbReference type="InterPro" id="IPR011051">
    <property type="entry name" value="RmlC_Cupin_sf"/>
</dbReference>
<comment type="similarity">
    <text evidence="1 3">Belongs to the pirin family.</text>
</comment>
<dbReference type="InterPro" id="IPR003829">
    <property type="entry name" value="Pirin_N_dom"/>
</dbReference>
<feature type="binding site" evidence="2">
    <location>
        <position position="57"/>
    </location>
    <ligand>
        <name>Fe cation</name>
        <dbReference type="ChEBI" id="CHEBI:24875"/>
    </ligand>
</feature>
<keyword evidence="2" id="KW-0479">Metal-binding</keyword>
<dbReference type="PIRSF" id="PIRSF006232">
    <property type="entry name" value="Pirin"/>
    <property type="match status" value="1"/>
</dbReference>
<reference evidence="6 7" key="1">
    <citation type="submission" date="2019-02" db="EMBL/GenBank/DDBJ databases">
        <title>Deep-cultivation of Planctomycetes and their phenomic and genomic characterization uncovers novel biology.</title>
        <authorList>
            <person name="Wiegand S."/>
            <person name="Jogler M."/>
            <person name="Boedeker C."/>
            <person name="Pinto D."/>
            <person name="Vollmers J."/>
            <person name="Rivas-Marin E."/>
            <person name="Kohn T."/>
            <person name="Peeters S.H."/>
            <person name="Heuer A."/>
            <person name="Rast P."/>
            <person name="Oberbeckmann S."/>
            <person name="Bunk B."/>
            <person name="Jeske O."/>
            <person name="Meyerdierks A."/>
            <person name="Storesund J.E."/>
            <person name="Kallscheuer N."/>
            <person name="Luecker S."/>
            <person name="Lage O.M."/>
            <person name="Pohl T."/>
            <person name="Merkel B.J."/>
            <person name="Hornburger P."/>
            <person name="Mueller R.-W."/>
            <person name="Bruemmer F."/>
            <person name="Labrenz M."/>
            <person name="Spormann A.M."/>
            <person name="Op Den Camp H."/>
            <person name="Overmann J."/>
            <person name="Amann R."/>
            <person name="Jetten M.S.M."/>
            <person name="Mascher T."/>
            <person name="Medema M.H."/>
            <person name="Devos D.P."/>
            <person name="Kaster A.-K."/>
            <person name="Ovreas L."/>
            <person name="Rohde M."/>
            <person name="Galperin M.Y."/>
            <person name="Jogler C."/>
        </authorList>
    </citation>
    <scope>NUCLEOTIDE SEQUENCE [LARGE SCALE GENOMIC DNA]</scope>
    <source>
        <strain evidence="6 7">Pla123a</strain>
    </source>
</reference>
<protein>
    <submittedName>
        <fullName evidence="6">Quercetin 2,3-dioxygenase</fullName>
        <ecNumber evidence="6">1.13.11.24</ecNumber>
    </submittedName>
</protein>
<dbReference type="GO" id="GO:0046872">
    <property type="term" value="F:metal ion binding"/>
    <property type="evidence" value="ECO:0007669"/>
    <property type="project" value="UniProtKB-KW"/>
</dbReference>
<dbReference type="Proteomes" id="UP000318478">
    <property type="component" value="Unassembled WGS sequence"/>
</dbReference>
<dbReference type="InterPro" id="IPR041602">
    <property type="entry name" value="Quercetinase_C"/>
</dbReference>
<dbReference type="PANTHER" id="PTHR43212:SF3">
    <property type="entry name" value="QUERCETIN 2,3-DIOXYGENASE"/>
    <property type="match status" value="1"/>
</dbReference>
<dbReference type="PANTHER" id="PTHR43212">
    <property type="entry name" value="QUERCETIN 2,3-DIOXYGENASE"/>
    <property type="match status" value="1"/>
</dbReference>
<comment type="caution">
    <text evidence="6">The sequence shown here is derived from an EMBL/GenBank/DDBJ whole genome shotgun (WGS) entry which is preliminary data.</text>
</comment>
<feature type="domain" description="Quercetin 2,3-dioxygenase C-terminal cupin" evidence="5">
    <location>
        <begin position="146"/>
        <end position="231"/>
    </location>
</feature>
<keyword evidence="6" id="KW-0223">Dioxygenase</keyword>
<dbReference type="AlphaFoldDB" id="A0A5C5YM83"/>
<feature type="domain" description="Pirin N-terminal" evidence="4">
    <location>
        <begin position="6"/>
        <end position="119"/>
    </location>
</feature>
<dbReference type="InterPro" id="IPR014710">
    <property type="entry name" value="RmlC-like_jellyroll"/>
</dbReference>
<keyword evidence="2" id="KW-0408">Iron</keyword>
<keyword evidence="6" id="KW-0560">Oxidoreductase</keyword>
<dbReference type="CDD" id="cd02910">
    <property type="entry name" value="cupin_Yhhw_N"/>
    <property type="match status" value="1"/>
</dbReference>
<dbReference type="Gene3D" id="2.60.120.10">
    <property type="entry name" value="Jelly Rolls"/>
    <property type="match status" value="2"/>
</dbReference>
<evidence type="ECO:0000313" key="7">
    <source>
        <dbReference type="Proteomes" id="UP000318478"/>
    </source>
</evidence>